<evidence type="ECO:0000256" key="1">
    <source>
        <dbReference type="SAM" id="MobiDB-lite"/>
    </source>
</evidence>
<dbReference type="RefSeq" id="YP_009119926.1">
    <property type="nucleotide sequence ID" value="NC_026440.1"/>
</dbReference>
<dbReference type="GeneID" id="23462608"/>
<proteinExistence type="predicted"/>
<sequence length="143" mass="16047">MAGPVFLPVSPQNGDWRQKCALWRQCATLFFHACSGDRCRCGGRATKAGILSLIFCDTFRKKGRFLVSSTSPQARFFLWRHCRGWRRRKADHHHQQQQQPVPSQGALGRPWAWPARQASLLTARGKKGGTKDLDGADSNVKAT</sequence>
<evidence type="ECO:0000313" key="3">
    <source>
        <dbReference type="Proteomes" id="UP000202511"/>
    </source>
</evidence>
<dbReference type="Proteomes" id="UP000202511">
    <property type="component" value="Segment"/>
</dbReference>
<accession>A0A0B5JA01</accession>
<feature type="region of interest" description="Disordered" evidence="1">
    <location>
        <begin position="122"/>
        <end position="143"/>
    </location>
</feature>
<reference evidence="2 3" key="1">
    <citation type="journal article" date="2015" name="Parasitol. Res.">
        <title>Viruses in close associations with free-living amoebae.</title>
        <authorList>
            <person name="Scheid P."/>
        </authorList>
    </citation>
    <scope>NUCLEOTIDE SEQUENCE [LARGE SCALE GENOMIC DNA]</scope>
    <source>
        <strain evidence="2">KlaHel</strain>
    </source>
</reference>
<organism evidence="2 3">
    <name type="scientific">Pandoravirus inopinatum</name>
    <dbReference type="NCBI Taxonomy" id="1605721"/>
    <lineage>
        <taxon>Viruses</taxon>
        <taxon>Pandoravirus</taxon>
    </lineage>
</organism>
<protein>
    <submittedName>
        <fullName evidence="2">Uncharacterized protein</fullName>
    </submittedName>
</protein>
<name>A0A0B5JA01_9VIRU</name>
<feature type="region of interest" description="Disordered" evidence="1">
    <location>
        <begin position="89"/>
        <end position="110"/>
    </location>
</feature>
<dbReference type="KEGG" id="vg:23462608"/>
<evidence type="ECO:0000313" key="2">
    <source>
        <dbReference type="EMBL" id="AJF97691.1"/>
    </source>
</evidence>
<dbReference type="EMBL" id="KP136319">
    <property type="protein sequence ID" value="AJF97691.1"/>
    <property type="molecule type" value="Genomic_DNA"/>
</dbReference>